<reference evidence="2" key="1">
    <citation type="submission" date="2020-07" db="EMBL/GenBank/DDBJ databases">
        <authorList>
            <person name="Lin J."/>
        </authorList>
    </citation>
    <scope>NUCLEOTIDE SEQUENCE</scope>
</reference>
<keyword evidence="1" id="KW-0812">Transmembrane</keyword>
<feature type="transmembrane region" description="Helical" evidence="1">
    <location>
        <begin position="57"/>
        <end position="75"/>
    </location>
</feature>
<evidence type="ECO:0000256" key="1">
    <source>
        <dbReference type="SAM" id="Phobius"/>
    </source>
</evidence>
<evidence type="ECO:0000313" key="2">
    <source>
        <dbReference type="EMBL" id="CAD1842507.1"/>
    </source>
</evidence>
<dbReference type="AlphaFoldDB" id="A0A6V7QHW0"/>
<proteinExistence type="predicted"/>
<organism evidence="2">
    <name type="scientific">Ananas comosus var. bracteatus</name>
    <name type="common">red pineapple</name>
    <dbReference type="NCBI Taxonomy" id="296719"/>
    <lineage>
        <taxon>Eukaryota</taxon>
        <taxon>Viridiplantae</taxon>
        <taxon>Streptophyta</taxon>
        <taxon>Embryophyta</taxon>
        <taxon>Tracheophyta</taxon>
        <taxon>Spermatophyta</taxon>
        <taxon>Magnoliopsida</taxon>
        <taxon>Liliopsida</taxon>
        <taxon>Poales</taxon>
        <taxon>Bromeliaceae</taxon>
        <taxon>Bromelioideae</taxon>
        <taxon>Ananas</taxon>
    </lineage>
</organism>
<keyword evidence="1" id="KW-1133">Transmembrane helix</keyword>
<name>A0A6V7QHW0_ANACO</name>
<accession>A0A6V7QHW0</accession>
<keyword evidence="1" id="KW-0472">Membrane</keyword>
<protein>
    <submittedName>
        <fullName evidence="2">Uncharacterized protein</fullName>
    </submittedName>
</protein>
<gene>
    <name evidence="2" type="ORF">CB5_LOCUS25718</name>
</gene>
<dbReference type="EMBL" id="LR862136">
    <property type="protein sequence ID" value="CAD1842507.1"/>
    <property type="molecule type" value="Genomic_DNA"/>
</dbReference>
<sequence length="304" mass="34557">MIYQLYATQGVGFHNINQRTNRGISISPSYDHIQASFPDNTPQREVLGLSFPIHNEVSYFFSFLFFSLFFFILWFQNFVKGTSMEACTNIFEVHPTNIETFKTCNMESSSQNNKDPSPNIVADVTRKKLSLNVSSIIESQTGGAGTMEDDISPYDDELVDYRSTPSPPKYIEDPLTDVTGIGVSSFSEAYPTHHEDVPFDENVDIRLDSGARDFRSETPIIAKSFLIDRIMDTMKTFNCRKFRLEVADDSLKKLTPTEEELQKDVIDAEKEHAAAIEGCNDSKESTGLRELIELFEERCQIFEI</sequence>